<protein>
    <submittedName>
        <fullName evidence="1">Uncharacterized protein</fullName>
    </submittedName>
</protein>
<name>A0A1M4ZXS0_9BACL</name>
<gene>
    <name evidence="1" type="ORF">SAMN05444392_11138</name>
</gene>
<dbReference type="STRING" id="112248.SAMN05444392_11138"/>
<sequence>MINSMLAKQALSIRQLKKQLEKENKEGCPFYNKVGNLACKDGSCYPKEEAVEKM</sequence>
<proteinExistence type="predicted"/>
<accession>A0A1M4ZXS0</accession>
<evidence type="ECO:0000313" key="1">
    <source>
        <dbReference type="EMBL" id="SHF22840.1"/>
    </source>
</evidence>
<dbReference type="Proteomes" id="UP000184476">
    <property type="component" value="Unassembled WGS sequence"/>
</dbReference>
<organism evidence="1 2">
    <name type="scientific">Seinonella peptonophila</name>
    <dbReference type="NCBI Taxonomy" id="112248"/>
    <lineage>
        <taxon>Bacteria</taxon>
        <taxon>Bacillati</taxon>
        <taxon>Bacillota</taxon>
        <taxon>Bacilli</taxon>
        <taxon>Bacillales</taxon>
        <taxon>Thermoactinomycetaceae</taxon>
        <taxon>Seinonella</taxon>
    </lineage>
</organism>
<evidence type="ECO:0000313" key="2">
    <source>
        <dbReference type="Proteomes" id="UP000184476"/>
    </source>
</evidence>
<reference evidence="1 2" key="1">
    <citation type="submission" date="2016-11" db="EMBL/GenBank/DDBJ databases">
        <authorList>
            <person name="Jaros S."/>
            <person name="Januszkiewicz K."/>
            <person name="Wedrychowicz H."/>
        </authorList>
    </citation>
    <scope>NUCLEOTIDE SEQUENCE [LARGE SCALE GENOMIC DNA]</scope>
    <source>
        <strain evidence="1 2">DSM 44666</strain>
    </source>
</reference>
<keyword evidence="2" id="KW-1185">Reference proteome</keyword>
<dbReference type="RefSeq" id="WP_175552390.1">
    <property type="nucleotide sequence ID" value="NZ_FQVL01000011.1"/>
</dbReference>
<dbReference type="AlphaFoldDB" id="A0A1M4ZXS0"/>
<dbReference type="EMBL" id="FQVL01000011">
    <property type="protein sequence ID" value="SHF22840.1"/>
    <property type="molecule type" value="Genomic_DNA"/>
</dbReference>